<dbReference type="GO" id="GO:0006352">
    <property type="term" value="P:DNA-templated transcription initiation"/>
    <property type="evidence" value="ECO:0007669"/>
    <property type="project" value="InterPro"/>
</dbReference>
<accession>A0A239NMJ7</accession>
<dbReference type="InterPro" id="IPR039425">
    <property type="entry name" value="RNA_pol_sigma-70-like"/>
</dbReference>
<dbReference type="InterPro" id="IPR013249">
    <property type="entry name" value="RNA_pol_sigma70_r4_t2"/>
</dbReference>
<evidence type="ECO:0000256" key="5">
    <source>
        <dbReference type="SAM" id="MobiDB-lite"/>
    </source>
</evidence>
<evidence type="ECO:0000259" key="7">
    <source>
        <dbReference type="Pfam" id="PF08281"/>
    </source>
</evidence>
<dbReference type="SUPFAM" id="SSF88659">
    <property type="entry name" value="Sigma3 and sigma4 domains of RNA polymerase sigma factors"/>
    <property type="match status" value="1"/>
</dbReference>
<evidence type="ECO:0000256" key="1">
    <source>
        <dbReference type="ARBA" id="ARBA00010641"/>
    </source>
</evidence>
<keyword evidence="9" id="KW-1185">Reference proteome</keyword>
<organism evidence="8 9">
    <name type="scientific">Asanoa hainanensis</name>
    <dbReference type="NCBI Taxonomy" id="560556"/>
    <lineage>
        <taxon>Bacteria</taxon>
        <taxon>Bacillati</taxon>
        <taxon>Actinomycetota</taxon>
        <taxon>Actinomycetes</taxon>
        <taxon>Micromonosporales</taxon>
        <taxon>Micromonosporaceae</taxon>
        <taxon>Asanoa</taxon>
    </lineage>
</organism>
<dbReference type="GO" id="GO:0003677">
    <property type="term" value="F:DNA binding"/>
    <property type="evidence" value="ECO:0007669"/>
    <property type="project" value="InterPro"/>
</dbReference>
<dbReference type="RefSeq" id="WP_144022721.1">
    <property type="nucleotide sequence ID" value="NZ_FZPH01000009.1"/>
</dbReference>
<dbReference type="Pfam" id="PF04542">
    <property type="entry name" value="Sigma70_r2"/>
    <property type="match status" value="1"/>
</dbReference>
<dbReference type="InterPro" id="IPR014284">
    <property type="entry name" value="RNA_pol_sigma-70_dom"/>
</dbReference>
<evidence type="ECO:0000313" key="9">
    <source>
        <dbReference type="Proteomes" id="UP000198362"/>
    </source>
</evidence>
<dbReference type="Proteomes" id="UP000198362">
    <property type="component" value="Unassembled WGS sequence"/>
</dbReference>
<comment type="similarity">
    <text evidence="1">Belongs to the sigma-70 factor family. ECF subfamily.</text>
</comment>
<dbReference type="Gene3D" id="1.10.1740.10">
    <property type="match status" value="1"/>
</dbReference>
<feature type="domain" description="RNA polymerase sigma factor 70 region 4 type 2" evidence="7">
    <location>
        <begin position="96"/>
        <end position="146"/>
    </location>
</feature>
<dbReference type="GO" id="GO:0016987">
    <property type="term" value="F:sigma factor activity"/>
    <property type="evidence" value="ECO:0007669"/>
    <property type="project" value="UniProtKB-KW"/>
</dbReference>
<gene>
    <name evidence="8" type="ORF">SAMN05421812_109303</name>
</gene>
<evidence type="ECO:0000256" key="4">
    <source>
        <dbReference type="ARBA" id="ARBA00023163"/>
    </source>
</evidence>
<dbReference type="EMBL" id="FZPH01000009">
    <property type="protein sequence ID" value="SNT56000.1"/>
    <property type="molecule type" value="Genomic_DNA"/>
</dbReference>
<keyword evidence="4" id="KW-0804">Transcription</keyword>
<dbReference type="NCBIfam" id="TIGR02937">
    <property type="entry name" value="sigma70-ECF"/>
    <property type="match status" value="1"/>
</dbReference>
<dbReference type="InterPro" id="IPR007627">
    <property type="entry name" value="RNA_pol_sigma70_r2"/>
</dbReference>
<dbReference type="PANTHER" id="PTHR43133:SF25">
    <property type="entry name" value="RNA POLYMERASE SIGMA FACTOR RFAY-RELATED"/>
    <property type="match status" value="1"/>
</dbReference>
<protein>
    <submittedName>
        <fullName evidence="8">RNA polymerase sigma-70 factor, ECF subfamily</fullName>
    </submittedName>
</protein>
<dbReference type="InterPro" id="IPR013324">
    <property type="entry name" value="RNA_pol_sigma_r3/r4-like"/>
</dbReference>
<proteinExistence type="inferred from homology"/>
<dbReference type="InterPro" id="IPR036388">
    <property type="entry name" value="WH-like_DNA-bd_sf"/>
</dbReference>
<evidence type="ECO:0000259" key="6">
    <source>
        <dbReference type="Pfam" id="PF04542"/>
    </source>
</evidence>
<keyword evidence="2" id="KW-0805">Transcription regulation</keyword>
<dbReference type="AlphaFoldDB" id="A0A239NMJ7"/>
<feature type="region of interest" description="Disordered" evidence="5">
    <location>
        <begin position="62"/>
        <end position="88"/>
    </location>
</feature>
<dbReference type="Pfam" id="PF08281">
    <property type="entry name" value="Sigma70_r4_2"/>
    <property type="match status" value="1"/>
</dbReference>
<name>A0A239NMJ7_9ACTN</name>
<dbReference type="CDD" id="cd06171">
    <property type="entry name" value="Sigma70_r4"/>
    <property type="match status" value="1"/>
</dbReference>
<dbReference type="PANTHER" id="PTHR43133">
    <property type="entry name" value="RNA POLYMERASE ECF-TYPE SIGMA FACTO"/>
    <property type="match status" value="1"/>
</dbReference>
<evidence type="ECO:0000256" key="3">
    <source>
        <dbReference type="ARBA" id="ARBA00023082"/>
    </source>
</evidence>
<dbReference type="InterPro" id="IPR013325">
    <property type="entry name" value="RNA_pol_sigma_r2"/>
</dbReference>
<dbReference type="OrthoDB" id="4184921at2"/>
<evidence type="ECO:0000313" key="8">
    <source>
        <dbReference type="EMBL" id="SNT56000.1"/>
    </source>
</evidence>
<evidence type="ECO:0000256" key="2">
    <source>
        <dbReference type="ARBA" id="ARBA00023015"/>
    </source>
</evidence>
<reference evidence="8 9" key="1">
    <citation type="submission" date="2017-06" db="EMBL/GenBank/DDBJ databases">
        <authorList>
            <person name="Kim H.J."/>
            <person name="Triplett B.A."/>
        </authorList>
    </citation>
    <scope>NUCLEOTIDE SEQUENCE [LARGE SCALE GENOMIC DNA]</scope>
    <source>
        <strain evidence="8 9">CGMCC 4.5593</strain>
    </source>
</reference>
<dbReference type="Gene3D" id="1.10.10.10">
    <property type="entry name" value="Winged helix-like DNA-binding domain superfamily/Winged helix DNA-binding domain"/>
    <property type="match status" value="1"/>
</dbReference>
<dbReference type="SUPFAM" id="SSF88946">
    <property type="entry name" value="Sigma2 domain of RNA polymerase sigma factors"/>
    <property type="match status" value="1"/>
</dbReference>
<feature type="domain" description="RNA polymerase sigma-70 region 2" evidence="6">
    <location>
        <begin position="1"/>
        <end position="66"/>
    </location>
</feature>
<sequence>MYRLHYDDVGRFVRRRAADLDCDHLVGQVMTIAWESRENVPADNPLPWLYRTARNVLANEFRRRQRERNDPYDPGSDPLVTLPDRDDRPSGVVDKMALRQALAELGDRDREILELIAWEGLTIPEVAQVLGMGRTAVSNRVTRLRKLWDPQPNRPHQLVALLGRRSRR</sequence>
<keyword evidence="3" id="KW-0731">Sigma factor</keyword>